<keyword evidence="1 2" id="KW-0812">Transmembrane</keyword>
<reference evidence="2 3" key="1">
    <citation type="journal article" date="2003" name="Chin. Med. J.">
        <title>Severe acute respiratory syndrome-associated coronavirus genotype and its characterization.</title>
        <authorList>
            <person name="Li L."/>
            <person name="Wang Z."/>
            <person name="Lu Y."/>
            <person name="Bao Q."/>
            <person name="Chen S."/>
            <person name="Wu N."/>
            <person name="Cheng S."/>
            <person name="Weng J."/>
            <person name="Zhang Y."/>
            <person name="Yan J."/>
            <person name="Mei L."/>
            <person name="Wang X."/>
            <person name="Zhu H."/>
            <person name="Yu Y."/>
            <person name="Zhang M."/>
            <person name="Li M."/>
            <person name="Yao J."/>
            <person name="Lu Q."/>
            <person name="Yao P."/>
            <person name="Bo X."/>
            <person name="Wo J."/>
            <person name="Wang S."/>
            <person name="Hu S."/>
        </authorList>
    </citation>
    <scope>NUCLEOTIDE SEQUENCE [LARGE SCALE GENOMIC DNA]</scope>
    <source>
        <strain evidence="2">ZJ0301</strain>
    </source>
</reference>
<dbReference type="Proteomes" id="UP000163176">
    <property type="component" value="Segment"/>
</dbReference>
<accession>Q3S2D8</accession>
<evidence type="ECO:0000313" key="3">
    <source>
        <dbReference type="Proteomes" id="UP000163176"/>
    </source>
</evidence>
<name>Q3S2D8_SARS</name>
<dbReference type="EMBL" id="DQ182595">
    <property type="protein sequence ID" value="ABA02254.1"/>
    <property type="molecule type" value="Genomic_RNA"/>
</dbReference>
<evidence type="ECO:0000313" key="2">
    <source>
        <dbReference type="EMBL" id="ABA02254.1"/>
    </source>
</evidence>
<evidence type="ECO:0000256" key="1">
    <source>
        <dbReference type="SAM" id="Phobius"/>
    </source>
</evidence>
<keyword evidence="1" id="KW-1133">Transmembrane helix</keyword>
<protein>
    <submittedName>
        <fullName evidence="2">Putative transmembrane protein 1g</fullName>
    </submittedName>
</protein>
<feature type="transmembrane region" description="Helical" evidence="1">
    <location>
        <begin position="29"/>
        <end position="49"/>
    </location>
</feature>
<organism evidence="2 3">
    <name type="scientific">SARS coronavirus ZJ0301</name>
    <dbReference type="NCBI Taxonomy" id="344702"/>
    <lineage>
        <taxon>Viruses</taxon>
        <taxon>Riboviria</taxon>
        <taxon>Orthornavirae</taxon>
        <taxon>Pisuviricota</taxon>
        <taxon>Pisoniviricetes</taxon>
        <taxon>Nidovirales</taxon>
        <taxon>Cornidovirineae</taxon>
        <taxon>Coronaviridae</taxon>
        <taxon>Orthocoronavirinae</taxon>
        <taxon>Betacoronavirus</taxon>
        <taxon>Sarbecovirus</taxon>
        <taxon>Betacoronavirus pandemicum</taxon>
        <taxon>Severe acute respiratory syndrome coronavirus</taxon>
    </lineage>
</organism>
<sequence length="61" mass="6909">MVTSCIFYLVFLVLLATFATHLPNSLSIVILLPLLAFLLLSVQFLRMLWANLCHIVMTLIC</sequence>
<proteinExistence type="predicted"/>
<reference evidence="2 3" key="3">
    <citation type="journal article" date="2005" name="FEBS Lett.">
        <title>Molecular evolution and multilocus sequence typing of 145 strains of SARS-CoV.</title>
        <authorList>
            <person name="Wang Z.G."/>
            <person name="Zheng Z.H."/>
            <person name="Shang L."/>
            <person name="Li L.J."/>
            <person name="Cong L.M."/>
            <person name="Feng M.G."/>
            <person name="Luo Y."/>
            <person name="Cheng S.Y."/>
            <person name="Zhang Y.J."/>
            <person name="Ru M.G."/>
            <person name="Wang Z.X."/>
            <person name="Bao Q.Y."/>
        </authorList>
    </citation>
    <scope>NUCLEOTIDE SEQUENCE [LARGE SCALE GENOMIC DNA]</scope>
    <source>
        <strain evidence="2">ZJ0301</strain>
    </source>
</reference>
<reference evidence="2 3" key="2">
    <citation type="journal article" date="2004" name="Chin. Med. J.">
        <title>Molecular biological analysis of genotyping and phylogeny of severe acute respiratory syndrome associated coronavirus.</title>
        <authorList>
            <person name="Wang Z.G."/>
            <person name="Li L.J."/>
            <person name="Luo Y."/>
            <person name="Zhang J.Y."/>
            <person name="Wang M.Y."/>
            <person name="Cheng S.Y."/>
            <person name="Zhang Y.J."/>
            <person name="Wang X.M."/>
            <person name="Lu Y.Y."/>
            <person name="Wu N.P."/>
            <person name="Mei L.L."/>
            <person name="Wang Z.X."/>
        </authorList>
    </citation>
    <scope>NUCLEOTIDE SEQUENCE [LARGE SCALE GENOMIC DNA]</scope>
    <source>
        <strain evidence="2">ZJ0301</strain>
    </source>
</reference>
<keyword evidence="1" id="KW-0472">Membrane</keyword>